<dbReference type="AlphaFoldDB" id="A0A7Y5ZZN0"/>
<evidence type="ECO:0000313" key="3">
    <source>
        <dbReference type="EMBL" id="NUU17096.1"/>
    </source>
</evidence>
<dbReference type="PROSITE" id="PS51257">
    <property type="entry name" value="PROKAR_LIPOPROTEIN"/>
    <property type="match status" value="1"/>
</dbReference>
<dbReference type="InterPro" id="IPR000914">
    <property type="entry name" value="SBP_5_dom"/>
</dbReference>
<dbReference type="GO" id="GO:0015833">
    <property type="term" value="P:peptide transport"/>
    <property type="evidence" value="ECO:0007669"/>
    <property type="project" value="TreeGrafter"/>
</dbReference>
<name>A0A7Y5ZZN0_9CELL</name>
<feature type="chain" id="PRO_5031499547" evidence="1">
    <location>
        <begin position="22"/>
        <end position="615"/>
    </location>
</feature>
<dbReference type="GO" id="GO:0043190">
    <property type="term" value="C:ATP-binding cassette (ABC) transporter complex"/>
    <property type="evidence" value="ECO:0007669"/>
    <property type="project" value="InterPro"/>
</dbReference>
<sequence>MRITRKAAFAAVAATSVLALAACSSSGGGTDDETDDAGINTETSINIAWNQPFYSANGTSITGNATANNVILYMLNSGFNYYDADLNLVADESFGSYEKVSDDPLQIKYTFADTAKWSDGTPAGPADLLLEWAAQSGKFNNVEAETDPETGEITNQDALDAGVYFDASSPAVALIEETPEIDGKSITMTYTKPFADWETAIAVNLPAHVVAQRALGIEDAEEATDALVAAIEGGDVADLSPIAKSWSTDWNFASMPSDEDLLVTSGAYKISEFEQEQFITLTANPDYEGDHKAVFNKVTVRYNGDPMGQVQALQNGEVDLINPQATADVKTAVEAIEGLEVESGPEGTYEHVDLQFTNGGPFDAATYGGDAEKAHKVREAFLKTIPRQQIIDNLVKPLDETAEIRNSFTQVPGSPMYDAIAEANGQGAAFDTTDIPGATALLAEAGVPAVTVRLLFDPANTRRQNEYELIKASAAQAGFDVVPYTVQTDWGTDLSNATSFYDAALFGWQSTSTAVTESDANYRTGGGNNFYGYSNATVDGLFDELQVATEQADQERILSDVEAELVKDAFGVTIFQFPGVTAWNPEKIGNVSKLTIAPTIFYGFWEWTAGEAASE</sequence>
<dbReference type="RefSeq" id="WP_175346971.1">
    <property type="nucleotide sequence ID" value="NZ_JABMCI010000059.1"/>
</dbReference>
<dbReference type="Proteomes" id="UP000565724">
    <property type="component" value="Unassembled WGS sequence"/>
</dbReference>
<dbReference type="Gene3D" id="3.10.105.10">
    <property type="entry name" value="Dipeptide-binding Protein, Domain 3"/>
    <property type="match status" value="1"/>
</dbReference>
<dbReference type="EMBL" id="JABMCI010000059">
    <property type="protein sequence ID" value="NUU17096.1"/>
    <property type="molecule type" value="Genomic_DNA"/>
</dbReference>
<dbReference type="InterPro" id="IPR039424">
    <property type="entry name" value="SBP_5"/>
</dbReference>
<dbReference type="PANTHER" id="PTHR30290:SF65">
    <property type="entry name" value="MONOACYL PHOSPHATIDYLINOSITOL TETRAMANNOSIDE-BINDING PROTEIN LPQW-RELATED"/>
    <property type="match status" value="1"/>
</dbReference>
<feature type="signal peptide" evidence="1">
    <location>
        <begin position="1"/>
        <end position="21"/>
    </location>
</feature>
<evidence type="ECO:0000313" key="4">
    <source>
        <dbReference type="Proteomes" id="UP000565724"/>
    </source>
</evidence>
<dbReference type="PIRSF" id="PIRSF002741">
    <property type="entry name" value="MppA"/>
    <property type="match status" value="1"/>
</dbReference>
<gene>
    <name evidence="3" type="ORF">HP550_07515</name>
</gene>
<dbReference type="Pfam" id="PF00496">
    <property type="entry name" value="SBP_bac_5"/>
    <property type="match status" value="1"/>
</dbReference>
<accession>A0A7Y5ZZN0</accession>
<protein>
    <submittedName>
        <fullName evidence="3">ABC transporter family substrate-binding protein</fullName>
    </submittedName>
</protein>
<dbReference type="SUPFAM" id="SSF53850">
    <property type="entry name" value="Periplasmic binding protein-like II"/>
    <property type="match status" value="1"/>
</dbReference>
<feature type="domain" description="Solute-binding protein family 5" evidence="2">
    <location>
        <begin position="98"/>
        <end position="513"/>
    </location>
</feature>
<evidence type="ECO:0000259" key="2">
    <source>
        <dbReference type="Pfam" id="PF00496"/>
    </source>
</evidence>
<reference evidence="3 4" key="1">
    <citation type="submission" date="2020-05" db="EMBL/GenBank/DDBJ databases">
        <title>Genome Sequencing of Type Strains.</title>
        <authorList>
            <person name="Lemaire J.F."/>
            <person name="Inderbitzin P."/>
            <person name="Gregorio O.A."/>
            <person name="Collins S.B."/>
            <person name="Wespe N."/>
            <person name="Knight-Connoni V."/>
        </authorList>
    </citation>
    <scope>NUCLEOTIDE SEQUENCE [LARGE SCALE GENOMIC DNA]</scope>
    <source>
        <strain evidence="3 4">ATCC 25174</strain>
    </source>
</reference>
<evidence type="ECO:0000256" key="1">
    <source>
        <dbReference type="SAM" id="SignalP"/>
    </source>
</evidence>
<organism evidence="3 4">
    <name type="scientific">Cellulomonas humilata</name>
    <dbReference type="NCBI Taxonomy" id="144055"/>
    <lineage>
        <taxon>Bacteria</taxon>
        <taxon>Bacillati</taxon>
        <taxon>Actinomycetota</taxon>
        <taxon>Actinomycetes</taxon>
        <taxon>Micrococcales</taxon>
        <taxon>Cellulomonadaceae</taxon>
        <taxon>Cellulomonas</taxon>
    </lineage>
</organism>
<dbReference type="Gene3D" id="3.40.190.10">
    <property type="entry name" value="Periplasmic binding protein-like II"/>
    <property type="match status" value="1"/>
</dbReference>
<dbReference type="PANTHER" id="PTHR30290">
    <property type="entry name" value="PERIPLASMIC BINDING COMPONENT OF ABC TRANSPORTER"/>
    <property type="match status" value="1"/>
</dbReference>
<proteinExistence type="predicted"/>
<dbReference type="InterPro" id="IPR030678">
    <property type="entry name" value="Peptide/Ni-bd"/>
</dbReference>
<dbReference type="GO" id="GO:0042597">
    <property type="term" value="C:periplasmic space"/>
    <property type="evidence" value="ECO:0007669"/>
    <property type="project" value="UniProtKB-ARBA"/>
</dbReference>
<comment type="caution">
    <text evidence="3">The sequence shown here is derived from an EMBL/GenBank/DDBJ whole genome shotgun (WGS) entry which is preliminary data.</text>
</comment>
<dbReference type="GO" id="GO:1904680">
    <property type="term" value="F:peptide transmembrane transporter activity"/>
    <property type="evidence" value="ECO:0007669"/>
    <property type="project" value="TreeGrafter"/>
</dbReference>
<dbReference type="CDD" id="cd08501">
    <property type="entry name" value="PBP2_Lpqw"/>
    <property type="match status" value="1"/>
</dbReference>
<keyword evidence="1" id="KW-0732">Signal</keyword>
<keyword evidence="4" id="KW-1185">Reference proteome</keyword>